<dbReference type="RefSeq" id="WP_204730772.1">
    <property type="nucleotide sequence ID" value="NZ_JAFBDK010000024.1"/>
</dbReference>
<evidence type="ECO:0000313" key="2">
    <source>
        <dbReference type="Proteomes" id="UP001597561"/>
    </source>
</evidence>
<organism evidence="1 2">
    <name type="scientific">Jeotgalibacillus terrae</name>
    <dbReference type="NCBI Taxonomy" id="587735"/>
    <lineage>
        <taxon>Bacteria</taxon>
        <taxon>Bacillati</taxon>
        <taxon>Bacillota</taxon>
        <taxon>Bacilli</taxon>
        <taxon>Bacillales</taxon>
        <taxon>Caryophanaceae</taxon>
        <taxon>Jeotgalibacillus</taxon>
    </lineage>
</organism>
<accession>A0ABW5ZK42</accession>
<reference evidence="2" key="1">
    <citation type="journal article" date="2019" name="Int. J. Syst. Evol. Microbiol.">
        <title>The Global Catalogue of Microorganisms (GCM) 10K type strain sequencing project: providing services to taxonomists for standard genome sequencing and annotation.</title>
        <authorList>
            <consortium name="The Broad Institute Genomics Platform"/>
            <consortium name="The Broad Institute Genome Sequencing Center for Infectious Disease"/>
            <person name="Wu L."/>
            <person name="Ma J."/>
        </authorList>
    </citation>
    <scope>NUCLEOTIDE SEQUENCE [LARGE SCALE GENOMIC DNA]</scope>
    <source>
        <strain evidence="2">KCTC 13528</strain>
    </source>
</reference>
<comment type="caution">
    <text evidence="1">The sequence shown here is derived from an EMBL/GenBank/DDBJ whole genome shotgun (WGS) entry which is preliminary data.</text>
</comment>
<protein>
    <recommendedName>
        <fullName evidence="3">Viral late gene transcription factor 3 zinc ribbon domain-containing protein</fullName>
    </recommendedName>
</protein>
<gene>
    <name evidence="1" type="ORF">ACFS5P_11115</name>
</gene>
<keyword evidence="2" id="KW-1185">Reference proteome</keyword>
<dbReference type="EMBL" id="JBHUPG010000020">
    <property type="protein sequence ID" value="MFD2912426.1"/>
    <property type="molecule type" value="Genomic_DNA"/>
</dbReference>
<sequence length="159" mass="18693">MNVFEYTCPYCGSEMSLENQDFYCAFCVMDVAPSDVKRNHERISVRVKEFVSESYLDKTTPELMEISTYELLSLLKSVRAERTSMYQLMNAFYKARVTLSTTDYEDSEKSSGEEYERITRKMFVLENIIRERLGYVPGRLTDHYLFNYLASIKKIKISL</sequence>
<evidence type="ECO:0008006" key="3">
    <source>
        <dbReference type="Google" id="ProtNLM"/>
    </source>
</evidence>
<proteinExistence type="predicted"/>
<name>A0ABW5ZK42_9BACL</name>
<evidence type="ECO:0000313" key="1">
    <source>
        <dbReference type="EMBL" id="MFD2912426.1"/>
    </source>
</evidence>
<dbReference type="Proteomes" id="UP001597561">
    <property type="component" value="Unassembled WGS sequence"/>
</dbReference>